<gene>
    <name evidence="4" type="ORF">SNEC2469_LOCUS15601</name>
</gene>
<dbReference type="Proteomes" id="UP000601435">
    <property type="component" value="Unassembled WGS sequence"/>
</dbReference>
<reference evidence="4" key="1">
    <citation type="submission" date="2021-02" db="EMBL/GenBank/DDBJ databases">
        <authorList>
            <person name="Dougan E. K."/>
            <person name="Rhodes N."/>
            <person name="Thang M."/>
            <person name="Chan C."/>
        </authorList>
    </citation>
    <scope>NUCLEOTIDE SEQUENCE</scope>
</reference>
<keyword evidence="2" id="KW-0472">Membrane</keyword>
<keyword evidence="5" id="KW-1185">Reference proteome</keyword>
<organism evidence="4 5">
    <name type="scientific">Symbiodinium necroappetens</name>
    <dbReference type="NCBI Taxonomy" id="1628268"/>
    <lineage>
        <taxon>Eukaryota</taxon>
        <taxon>Sar</taxon>
        <taxon>Alveolata</taxon>
        <taxon>Dinophyceae</taxon>
        <taxon>Suessiales</taxon>
        <taxon>Symbiodiniaceae</taxon>
        <taxon>Symbiodinium</taxon>
    </lineage>
</organism>
<evidence type="ECO:0000256" key="2">
    <source>
        <dbReference type="SAM" id="Phobius"/>
    </source>
</evidence>
<dbReference type="EMBL" id="CAJNJA010025375">
    <property type="protein sequence ID" value="CAE7541954.1"/>
    <property type="molecule type" value="Genomic_DNA"/>
</dbReference>
<dbReference type="AlphaFoldDB" id="A0A812TXB3"/>
<proteinExistence type="predicted"/>
<feature type="compositionally biased region" description="Polar residues" evidence="1">
    <location>
        <begin position="384"/>
        <end position="394"/>
    </location>
</feature>
<sequence>MELMPWMPFLILLVAIHWRTASDDLRKMCRSVWSFCQQPPSPKPSSQQRRLDEAMNQLREKNYVLASRFLRQVNFVSLVTCPLMNANDLPTCAAQMFAYVCAYTMHTCIANGIVRLSTSGLRRLFVFYYFLGGATFLLNSDFSVGILLGYKVILCVCYVDSAVHVPANVLLAVMEIGHHVMLSGREFHVLEFAIDRAVFAILASGISVVLERTLRDRLAAQIRNMDSESIILAFRQMLRAVCDGEVLLDDGLCIQEGSNCLNRILFRKESLDKTAFRNILVQDSSELEAFDKFISQPLDAGKTAGQLAAPCLRLSLQSAHAHRVGVDVYHVALQHLFGCEGSYHLLGLKLDVEMQSIPDAACSSTPVLTQPAQSAGRRYLSGQRPRSSRSVTSSLHRTMSNLEEIMILVRNVDQQPVRQIHVKHREPQTFTATSAHEEVPCLRSFVRPTDWETLRRSIATYSDKRGEMDLPGLWVKAFSRQSGFMKARRASLKPCQDVSRSRRNCFWLHLRELQLEEANNWTPSEPDLAEMPCESTV</sequence>
<feature type="chain" id="PRO_5032596010" evidence="3">
    <location>
        <begin position="23"/>
        <end position="537"/>
    </location>
</feature>
<comment type="caution">
    <text evidence="4">The sequence shown here is derived from an EMBL/GenBank/DDBJ whole genome shotgun (WGS) entry which is preliminary data.</text>
</comment>
<dbReference type="OrthoDB" id="430356at2759"/>
<keyword evidence="2" id="KW-1133">Transmembrane helix</keyword>
<keyword evidence="2" id="KW-0812">Transmembrane</keyword>
<keyword evidence="3" id="KW-0732">Signal</keyword>
<evidence type="ECO:0000313" key="4">
    <source>
        <dbReference type="EMBL" id="CAE7541954.1"/>
    </source>
</evidence>
<evidence type="ECO:0000256" key="1">
    <source>
        <dbReference type="SAM" id="MobiDB-lite"/>
    </source>
</evidence>
<protein>
    <submittedName>
        <fullName evidence="4">Uncharacterized protein</fullName>
    </submittedName>
</protein>
<name>A0A812TXB3_9DINO</name>
<accession>A0A812TXB3</accession>
<evidence type="ECO:0000313" key="5">
    <source>
        <dbReference type="Proteomes" id="UP000601435"/>
    </source>
</evidence>
<feature type="transmembrane region" description="Helical" evidence="2">
    <location>
        <begin position="126"/>
        <end position="150"/>
    </location>
</feature>
<feature type="region of interest" description="Disordered" evidence="1">
    <location>
        <begin position="373"/>
        <end position="394"/>
    </location>
</feature>
<evidence type="ECO:0000256" key="3">
    <source>
        <dbReference type="SAM" id="SignalP"/>
    </source>
</evidence>
<feature type="signal peptide" evidence="3">
    <location>
        <begin position="1"/>
        <end position="22"/>
    </location>
</feature>